<dbReference type="InterPro" id="IPR002575">
    <property type="entry name" value="Aminoglycoside_PTrfase"/>
</dbReference>
<dbReference type="SUPFAM" id="SSF56112">
    <property type="entry name" value="Protein kinase-like (PK-like)"/>
    <property type="match status" value="1"/>
</dbReference>
<organism evidence="2 3">
    <name type="scientific">Zasmidium cellare ATCC 36951</name>
    <dbReference type="NCBI Taxonomy" id="1080233"/>
    <lineage>
        <taxon>Eukaryota</taxon>
        <taxon>Fungi</taxon>
        <taxon>Dikarya</taxon>
        <taxon>Ascomycota</taxon>
        <taxon>Pezizomycotina</taxon>
        <taxon>Dothideomycetes</taxon>
        <taxon>Dothideomycetidae</taxon>
        <taxon>Mycosphaerellales</taxon>
        <taxon>Mycosphaerellaceae</taxon>
        <taxon>Zasmidium</taxon>
    </lineage>
</organism>
<dbReference type="RefSeq" id="XP_033659831.1">
    <property type="nucleotide sequence ID" value="XM_033809996.1"/>
</dbReference>
<dbReference type="InterPro" id="IPR011009">
    <property type="entry name" value="Kinase-like_dom_sf"/>
</dbReference>
<evidence type="ECO:0000313" key="2">
    <source>
        <dbReference type="EMBL" id="KAF2158942.1"/>
    </source>
</evidence>
<dbReference type="GeneID" id="54563268"/>
<accession>A0A6A6BZB6</accession>
<dbReference type="Proteomes" id="UP000799537">
    <property type="component" value="Unassembled WGS sequence"/>
</dbReference>
<name>A0A6A6BZB6_ZASCE</name>
<feature type="domain" description="Aminoglycoside phosphotransferase" evidence="1">
    <location>
        <begin position="48"/>
        <end position="212"/>
    </location>
</feature>
<proteinExistence type="predicted"/>
<dbReference type="OrthoDB" id="3648491at2759"/>
<evidence type="ECO:0000259" key="1">
    <source>
        <dbReference type="Pfam" id="PF01636"/>
    </source>
</evidence>
<gene>
    <name evidence="2" type="ORF">M409DRAFT_30572</name>
</gene>
<dbReference type="PANTHER" id="PTHR21310:SF39">
    <property type="entry name" value="AMINOGLYCOSIDE PHOSPHOTRANSFERASE DOMAIN-CONTAINING PROTEIN"/>
    <property type="match status" value="1"/>
</dbReference>
<protein>
    <recommendedName>
        <fullName evidence="1">Aminoglycoside phosphotransferase domain-containing protein</fullName>
    </recommendedName>
</protein>
<dbReference type="AlphaFoldDB" id="A0A6A6BZB6"/>
<sequence length="262" mass="29543">MPSSSAKSYTDLSIEDIIDQCRNPTRECIDNSGKAEIVSFGNVVIKHGKVSAEEIQNQIHAQALLDPAIVRVPRIYSHFSVNGTDYVVMDRICGEKKEVVRDQDTVDRIARIVTHMHNFTSNTPGPVNTGVYSGPLWSEDDQVTLTTKSSLESYVRSRLKRQSNKFTIAVTPLVFTHGDIALRNLIFAEKEIWLLDWEFAGYFPRSAEIAALRLGVGNCGTDLAFHQAIEAAILRERPLSSRESEQVACWLELAVNHFRFYW</sequence>
<dbReference type="EMBL" id="ML993645">
    <property type="protein sequence ID" value="KAF2158942.1"/>
    <property type="molecule type" value="Genomic_DNA"/>
</dbReference>
<dbReference type="Gene3D" id="3.90.1200.10">
    <property type="match status" value="1"/>
</dbReference>
<keyword evidence="3" id="KW-1185">Reference proteome</keyword>
<dbReference type="InterPro" id="IPR051678">
    <property type="entry name" value="AGP_Transferase"/>
</dbReference>
<evidence type="ECO:0000313" key="3">
    <source>
        <dbReference type="Proteomes" id="UP000799537"/>
    </source>
</evidence>
<dbReference type="Pfam" id="PF01636">
    <property type="entry name" value="APH"/>
    <property type="match status" value="1"/>
</dbReference>
<dbReference type="PANTHER" id="PTHR21310">
    <property type="entry name" value="AMINOGLYCOSIDE PHOSPHOTRANSFERASE-RELATED-RELATED"/>
    <property type="match status" value="1"/>
</dbReference>
<reference evidence="2" key="1">
    <citation type="journal article" date="2020" name="Stud. Mycol.">
        <title>101 Dothideomycetes genomes: a test case for predicting lifestyles and emergence of pathogens.</title>
        <authorList>
            <person name="Haridas S."/>
            <person name="Albert R."/>
            <person name="Binder M."/>
            <person name="Bloem J."/>
            <person name="Labutti K."/>
            <person name="Salamov A."/>
            <person name="Andreopoulos B."/>
            <person name="Baker S."/>
            <person name="Barry K."/>
            <person name="Bills G."/>
            <person name="Bluhm B."/>
            <person name="Cannon C."/>
            <person name="Castanera R."/>
            <person name="Culley D."/>
            <person name="Daum C."/>
            <person name="Ezra D."/>
            <person name="Gonzalez J."/>
            <person name="Henrissat B."/>
            <person name="Kuo A."/>
            <person name="Liang C."/>
            <person name="Lipzen A."/>
            <person name="Lutzoni F."/>
            <person name="Magnuson J."/>
            <person name="Mondo S."/>
            <person name="Nolan M."/>
            <person name="Ohm R."/>
            <person name="Pangilinan J."/>
            <person name="Park H.-J."/>
            <person name="Ramirez L."/>
            <person name="Alfaro M."/>
            <person name="Sun H."/>
            <person name="Tritt A."/>
            <person name="Yoshinaga Y."/>
            <person name="Zwiers L.-H."/>
            <person name="Turgeon B."/>
            <person name="Goodwin S."/>
            <person name="Spatafora J."/>
            <person name="Crous P."/>
            <person name="Grigoriev I."/>
        </authorList>
    </citation>
    <scope>NUCLEOTIDE SEQUENCE</scope>
    <source>
        <strain evidence="2">ATCC 36951</strain>
    </source>
</reference>